<name>A0A444Z453_ARAHY</name>
<dbReference type="STRING" id="3818.A0A444Z453"/>
<dbReference type="Proteomes" id="UP000289738">
    <property type="component" value="Chromosome B05"/>
</dbReference>
<accession>A0A444Z453</accession>
<proteinExistence type="predicted"/>
<dbReference type="AlphaFoldDB" id="A0A444Z453"/>
<dbReference type="PANTHER" id="PTHR45523">
    <property type="entry name" value="TETRATRICOPEPTIDE REPEAT (TPR)-CONTAINING PROTEIN-RELATED"/>
    <property type="match status" value="1"/>
</dbReference>
<protein>
    <submittedName>
        <fullName evidence="1">Uncharacterized protein</fullName>
    </submittedName>
</protein>
<organism evidence="1 2">
    <name type="scientific">Arachis hypogaea</name>
    <name type="common">Peanut</name>
    <dbReference type="NCBI Taxonomy" id="3818"/>
    <lineage>
        <taxon>Eukaryota</taxon>
        <taxon>Viridiplantae</taxon>
        <taxon>Streptophyta</taxon>
        <taxon>Embryophyta</taxon>
        <taxon>Tracheophyta</taxon>
        <taxon>Spermatophyta</taxon>
        <taxon>Magnoliopsida</taxon>
        <taxon>eudicotyledons</taxon>
        <taxon>Gunneridae</taxon>
        <taxon>Pentapetalae</taxon>
        <taxon>rosids</taxon>
        <taxon>fabids</taxon>
        <taxon>Fabales</taxon>
        <taxon>Fabaceae</taxon>
        <taxon>Papilionoideae</taxon>
        <taxon>50 kb inversion clade</taxon>
        <taxon>dalbergioids sensu lato</taxon>
        <taxon>Dalbergieae</taxon>
        <taxon>Pterocarpus clade</taxon>
        <taxon>Arachis</taxon>
    </lineage>
</organism>
<reference evidence="1 2" key="1">
    <citation type="submission" date="2019-01" db="EMBL/GenBank/DDBJ databases">
        <title>Sequencing of cultivated peanut Arachis hypogaea provides insights into genome evolution and oil improvement.</title>
        <authorList>
            <person name="Chen X."/>
        </authorList>
    </citation>
    <scope>NUCLEOTIDE SEQUENCE [LARGE SCALE GENOMIC DNA]</scope>
    <source>
        <strain evidence="2">cv. Fuhuasheng</strain>
        <tissue evidence="1">Leaves</tissue>
    </source>
</reference>
<dbReference type="EMBL" id="SDMP01000015">
    <property type="protein sequence ID" value="RYR08950.1"/>
    <property type="molecule type" value="Genomic_DNA"/>
</dbReference>
<evidence type="ECO:0000313" key="2">
    <source>
        <dbReference type="Proteomes" id="UP000289738"/>
    </source>
</evidence>
<evidence type="ECO:0000313" key="1">
    <source>
        <dbReference type="EMBL" id="RYR08950.1"/>
    </source>
</evidence>
<comment type="caution">
    <text evidence="1">The sequence shown here is derived from an EMBL/GenBank/DDBJ whole genome shotgun (WGS) entry which is preliminary data.</text>
</comment>
<dbReference type="PANTHER" id="PTHR45523:SF2">
    <property type="entry name" value="OS02G0470600 PROTEIN"/>
    <property type="match status" value="1"/>
</dbReference>
<gene>
    <name evidence="1" type="ORF">Ahy_B05g076867</name>
</gene>
<sequence length="366" mass="41836">MYRRLRALSRRCHRLELAAELLHRLQAVASPLISSLSLLNTIVISSVTSFYLHQSWMEKHFCIHLFPEWPSVSSWLGKLFVRAIQELWQWWSRLLRVVVDTEEKEAVVMVLAIAVVVGTMAEAVVEAVTTVDILGFCKGLPNKLSLKNIEKVTRRAQEQFQMVLEEKSRFAFNVDLDAPKVRIPLRSRGSARCDSHFLLDFGHFTLHTAESQSDEQRHNLYSRFYISGRDFTAFFTDCGSDFGSCSLVKPTHDSQIIISPWAKEADNVYSVIDRCGMAVLINQIKVPHPSYPSTCISIQVPNLCIHFSPERFCRIMELLSILRKTMETCNQPTPDSLHSKLAPWSRDLVVDGRILVWKSLRVTSDT</sequence>
<keyword evidence="2" id="KW-1185">Reference proteome</keyword>